<dbReference type="SMART" id="SM00213">
    <property type="entry name" value="UBQ"/>
    <property type="match status" value="1"/>
</dbReference>
<dbReference type="SUPFAM" id="SSF56784">
    <property type="entry name" value="HAD-like"/>
    <property type="match status" value="1"/>
</dbReference>
<evidence type="ECO:0000256" key="10">
    <source>
        <dbReference type="ARBA" id="ARBA00032039"/>
    </source>
</evidence>
<dbReference type="InterPro" id="IPR029071">
    <property type="entry name" value="Ubiquitin-like_domsf"/>
</dbReference>
<keyword evidence="9" id="KW-0539">Nucleus</keyword>
<feature type="domain" description="FCP1 homology" evidence="14">
    <location>
        <begin position="137"/>
        <end position="299"/>
    </location>
</feature>
<evidence type="ECO:0000259" key="13">
    <source>
        <dbReference type="PROSITE" id="PS50053"/>
    </source>
</evidence>
<dbReference type="PROSITE" id="PS50969">
    <property type="entry name" value="FCP1"/>
    <property type="match status" value="1"/>
</dbReference>
<comment type="subcellular location">
    <subcellularLocation>
        <location evidence="2">Nucleus</location>
    </subcellularLocation>
</comment>
<dbReference type="InterPro" id="IPR036412">
    <property type="entry name" value="HAD-like_sf"/>
</dbReference>
<dbReference type="GO" id="GO:0005634">
    <property type="term" value="C:nucleus"/>
    <property type="evidence" value="ECO:0007669"/>
    <property type="project" value="UniProtKB-SubCell"/>
</dbReference>
<dbReference type="Pfam" id="PF00240">
    <property type="entry name" value="ubiquitin"/>
    <property type="match status" value="1"/>
</dbReference>
<comment type="cofactor">
    <cofactor evidence="1">
        <name>Mg(2+)</name>
        <dbReference type="ChEBI" id="CHEBI:18420"/>
    </cofactor>
</comment>
<evidence type="ECO:0000313" key="15">
    <source>
        <dbReference type="EMBL" id="KAK2176352.1"/>
    </source>
</evidence>
<evidence type="ECO:0000256" key="1">
    <source>
        <dbReference type="ARBA" id="ARBA00001946"/>
    </source>
</evidence>
<dbReference type="InterPro" id="IPR000626">
    <property type="entry name" value="Ubiquitin-like_dom"/>
</dbReference>
<dbReference type="Gene3D" id="3.10.20.90">
    <property type="entry name" value="Phosphatidylinositol 3-kinase Catalytic Subunit, Chain A, domain 1"/>
    <property type="match status" value="1"/>
</dbReference>
<keyword evidence="7" id="KW-0460">Magnesium</keyword>
<proteinExistence type="predicted"/>
<dbReference type="FunFam" id="3.40.50.1000:FF:000050">
    <property type="entry name" value="Ubiquitin-like domain-containing CTD phosphatase 1"/>
    <property type="match status" value="1"/>
</dbReference>
<evidence type="ECO:0000256" key="12">
    <source>
        <dbReference type="ARBA" id="ARBA00048336"/>
    </source>
</evidence>
<protein>
    <recommendedName>
        <fullName evidence="4">Ubiquitin-like domain-containing CTD phosphatase 1</fullName>
        <ecNumber evidence="3">3.1.3.16</ecNumber>
    </recommendedName>
    <alternativeName>
        <fullName evidence="10">Nuclear proteasome inhibitor UBLCP1</fullName>
    </alternativeName>
</protein>
<evidence type="ECO:0000256" key="9">
    <source>
        <dbReference type="ARBA" id="ARBA00023242"/>
    </source>
</evidence>
<dbReference type="SMART" id="SM00577">
    <property type="entry name" value="CPDc"/>
    <property type="match status" value="1"/>
</dbReference>
<dbReference type="Gene3D" id="3.40.50.1000">
    <property type="entry name" value="HAD superfamily/HAD-like"/>
    <property type="match status" value="1"/>
</dbReference>
<dbReference type="NCBIfam" id="TIGR02245">
    <property type="entry name" value="HAD_IIID1"/>
    <property type="match status" value="1"/>
</dbReference>
<evidence type="ECO:0000256" key="11">
    <source>
        <dbReference type="ARBA" id="ARBA00047761"/>
    </source>
</evidence>
<dbReference type="EC" id="3.1.3.16" evidence="3"/>
<evidence type="ECO:0000259" key="14">
    <source>
        <dbReference type="PROSITE" id="PS50969"/>
    </source>
</evidence>
<comment type="catalytic activity">
    <reaction evidence="12">
        <text>O-phospho-L-threonyl-[protein] + H2O = L-threonyl-[protein] + phosphate</text>
        <dbReference type="Rhea" id="RHEA:47004"/>
        <dbReference type="Rhea" id="RHEA-COMP:11060"/>
        <dbReference type="Rhea" id="RHEA-COMP:11605"/>
        <dbReference type="ChEBI" id="CHEBI:15377"/>
        <dbReference type="ChEBI" id="CHEBI:30013"/>
        <dbReference type="ChEBI" id="CHEBI:43474"/>
        <dbReference type="ChEBI" id="CHEBI:61977"/>
        <dbReference type="EC" id="3.1.3.16"/>
    </reaction>
</comment>
<keyword evidence="8" id="KW-0904">Protein phosphatase</keyword>
<evidence type="ECO:0000256" key="7">
    <source>
        <dbReference type="ARBA" id="ARBA00022842"/>
    </source>
</evidence>
<dbReference type="PROSITE" id="PS50053">
    <property type="entry name" value="UBIQUITIN_2"/>
    <property type="match status" value="1"/>
</dbReference>
<dbReference type="InterPro" id="IPR051658">
    <property type="entry name" value="UBLCP1"/>
</dbReference>
<dbReference type="Pfam" id="PF03031">
    <property type="entry name" value="NIF"/>
    <property type="match status" value="1"/>
</dbReference>
<evidence type="ECO:0000256" key="4">
    <source>
        <dbReference type="ARBA" id="ARBA00014187"/>
    </source>
</evidence>
<organism evidence="15 16">
    <name type="scientific">Ridgeia piscesae</name>
    <name type="common">Tubeworm</name>
    <dbReference type="NCBI Taxonomy" id="27915"/>
    <lineage>
        <taxon>Eukaryota</taxon>
        <taxon>Metazoa</taxon>
        <taxon>Spiralia</taxon>
        <taxon>Lophotrochozoa</taxon>
        <taxon>Annelida</taxon>
        <taxon>Polychaeta</taxon>
        <taxon>Sedentaria</taxon>
        <taxon>Canalipalpata</taxon>
        <taxon>Sabellida</taxon>
        <taxon>Siboglinidae</taxon>
        <taxon>Ridgeia</taxon>
    </lineage>
</organism>
<keyword evidence="5" id="KW-0479">Metal-binding</keyword>
<dbReference type="PANTHER" id="PTHR48493">
    <property type="entry name" value="UBIQUITIN-LIKE DOMAIN-CONTAINING CTD PHOSPHATASE 1"/>
    <property type="match status" value="1"/>
</dbReference>
<dbReference type="InterPro" id="IPR004274">
    <property type="entry name" value="FCP1_dom"/>
</dbReference>
<dbReference type="InterPro" id="IPR023214">
    <property type="entry name" value="HAD_sf"/>
</dbReference>
<keyword evidence="16" id="KW-1185">Reference proteome</keyword>
<gene>
    <name evidence="15" type="ORF">NP493_666g01002</name>
</gene>
<keyword evidence="6" id="KW-0378">Hydrolase</keyword>
<dbReference type="FunFam" id="3.10.20.90:FF:000060">
    <property type="entry name" value="ubiquitin-like domain-containing CTD phosphatase 1"/>
    <property type="match status" value="1"/>
</dbReference>
<name>A0AAD9KRU7_RIDPI</name>
<evidence type="ECO:0000256" key="6">
    <source>
        <dbReference type="ARBA" id="ARBA00022801"/>
    </source>
</evidence>
<dbReference type="GO" id="GO:0004722">
    <property type="term" value="F:protein serine/threonine phosphatase activity"/>
    <property type="evidence" value="ECO:0007669"/>
    <property type="project" value="UniProtKB-EC"/>
</dbReference>
<dbReference type="InterPro" id="IPR011943">
    <property type="entry name" value="HAD-SF_hydro_IIID"/>
</dbReference>
<dbReference type="GO" id="GO:0046872">
    <property type="term" value="F:metal ion binding"/>
    <property type="evidence" value="ECO:0007669"/>
    <property type="project" value="UniProtKB-KW"/>
</dbReference>
<feature type="domain" description="Ubiquitin-like" evidence="13">
    <location>
        <begin position="7"/>
        <end position="79"/>
    </location>
</feature>
<dbReference type="SUPFAM" id="SSF54236">
    <property type="entry name" value="Ubiquitin-like"/>
    <property type="match status" value="1"/>
</dbReference>
<dbReference type="CDD" id="cd01813">
    <property type="entry name" value="Ubl_UBLCP1"/>
    <property type="match status" value="1"/>
</dbReference>
<dbReference type="PANTHER" id="PTHR48493:SF1">
    <property type="entry name" value="UBIQUITIN-LIKE DOMAIN-CONTAINING CTD PHOSPHATASE 1"/>
    <property type="match status" value="1"/>
</dbReference>
<reference evidence="15" key="1">
    <citation type="journal article" date="2023" name="Mol. Biol. Evol.">
        <title>Third-Generation Sequencing Reveals the Adaptive Role of the Epigenome in Three Deep-Sea Polychaetes.</title>
        <authorList>
            <person name="Perez M."/>
            <person name="Aroh O."/>
            <person name="Sun Y."/>
            <person name="Lan Y."/>
            <person name="Juniper S.K."/>
            <person name="Young C.R."/>
            <person name="Angers B."/>
            <person name="Qian P.Y."/>
        </authorList>
    </citation>
    <scope>NUCLEOTIDE SEQUENCE</scope>
    <source>
        <strain evidence="15">R07B-5</strain>
    </source>
</reference>
<dbReference type="AlphaFoldDB" id="A0AAD9KRU7"/>
<accession>A0AAD9KRU7</accession>
<evidence type="ECO:0000256" key="2">
    <source>
        <dbReference type="ARBA" id="ARBA00004123"/>
    </source>
</evidence>
<evidence type="ECO:0000256" key="5">
    <source>
        <dbReference type="ARBA" id="ARBA00022723"/>
    </source>
</evidence>
<dbReference type="GO" id="GO:0090364">
    <property type="term" value="P:regulation of proteasome assembly"/>
    <property type="evidence" value="ECO:0007669"/>
    <property type="project" value="InterPro"/>
</dbReference>
<sequence length="315" mass="36511">MASQSFPDVVVKWNGKEYVITGLNFDKSIKDLKEAIKDETGVLPERQKLLGLKYKGKSPSEEILLGDLNLKPKTKIMMMGTREEILADVLEPPADMPEVMNDFDIEEEEILMENREEYLTKIQRRVKDYTIDLISDPRPGKKLLVLDIDYTLFDHRSVAETGTELMRPYLHEFLASAYEDYDIAIWSATSMKWIKAKMEELGVMTNVNYKLCFMVDSLAMITVDTGPKYGVIEVKPPLGVIWGKFEQYNSQNTIMFDDLRRNFLMNPQNGLKIRPFCKAHMNRHKDQELLKLADYLKEIAQLEDLSSLNHKKWES</sequence>
<comment type="caution">
    <text evidence="15">The sequence shown here is derived from an EMBL/GenBank/DDBJ whole genome shotgun (WGS) entry which is preliminary data.</text>
</comment>
<comment type="catalytic activity">
    <reaction evidence="11">
        <text>O-phospho-L-seryl-[protein] + H2O = L-seryl-[protein] + phosphate</text>
        <dbReference type="Rhea" id="RHEA:20629"/>
        <dbReference type="Rhea" id="RHEA-COMP:9863"/>
        <dbReference type="Rhea" id="RHEA-COMP:11604"/>
        <dbReference type="ChEBI" id="CHEBI:15377"/>
        <dbReference type="ChEBI" id="CHEBI:29999"/>
        <dbReference type="ChEBI" id="CHEBI:43474"/>
        <dbReference type="ChEBI" id="CHEBI:83421"/>
        <dbReference type="EC" id="3.1.3.16"/>
    </reaction>
</comment>
<dbReference type="Proteomes" id="UP001209878">
    <property type="component" value="Unassembled WGS sequence"/>
</dbReference>
<evidence type="ECO:0000256" key="8">
    <source>
        <dbReference type="ARBA" id="ARBA00022912"/>
    </source>
</evidence>
<evidence type="ECO:0000313" key="16">
    <source>
        <dbReference type="Proteomes" id="UP001209878"/>
    </source>
</evidence>
<dbReference type="EMBL" id="JAODUO010000667">
    <property type="protein sequence ID" value="KAK2176352.1"/>
    <property type="molecule type" value="Genomic_DNA"/>
</dbReference>
<evidence type="ECO:0000256" key="3">
    <source>
        <dbReference type="ARBA" id="ARBA00013081"/>
    </source>
</evidence>